<dbReference type="InterPro" id="IPR001623">
    <property type="entry name" value="DnaJ_domain"/>
</dbReference>
<feature type="domain" description="J" evidence="2">
    <location>
        <begin position="39"/>
        <end position="103"/>
    </location>
</feature>
<dbReference type="PANTHER" id="PTHR44137">
    <property type="entry name" value="BNAC03G44070D PROTEIN"/>
    <property type="match status" value="1"/>
</dbReference>
<dbReference type="PROSITE" id="PS50076">
    <property type="entry name" value="DNAJ_2"/>
    <property type="match status" value="1"/>
</dbReference>
<comment type="caution">
    <text evidence="3">The sequence shown here is derived from an EMBL/GenBank/DDBJ whole genome shotgun (WGS) entry which is preliminary data.</text>
</comment>
<dbReference type="SMART" id="SM00271">
    <property type="entry name" value="DnaJ"/>
    <property type="match status" value="1"/>
</dbReference>
<feature type="region of interest" description="Disordered" evidence="1">
    <location>
        <begin position="235"/>
        <end position="258"/>
    </location>
</feature>
<dbReference type="InterPro" id="IPR018253">
    <property type="entry name" value="DnaJ_domain_CS"/>
</dbReference>
<protein>
    <recommendedName>
        <fullName evidence="2">J domain-containing protein</fullName>
    </recommendedName>
</protein>
<name>A0AAN7QKL6_9MYRT</name>
<keyword evidence="4" id="KW-1185">Reference proteome</keyword>
<dbReference type="Pfam" id="PF00226">
    <property type="entry name" value="DnaJ"/>
    <property type="match status" value="1"/>
</dbReference>
<reference evidence="3 4" key="1">
    <citation type="journal article" date="2023" name="Hortic Res">
        <title>Pangenome of water caltrop reveals structural variations and asymmetric subgenome divergence after allopolyploidization.</title>
        <authorList>
            <person name="Zhang X."/>
            <person name="Chen Y."/>
            <person name="Wang L."/>
            <person name="Yuan Y."/>
            <person name="Fang M."/>
            <person name="Shi L."/>
            <person name="Lu R."/>
            <person name="Comes H.P."/>
            <person name="Ma Y."/>
            <person name="Chen Y."/>
            <person name="Huang G."/>
            <person name="Zhou Y."/>
            <person name="Zheng Z."/>
            <person name="Qiu Y."/>
        </authorList>
    </citation>
    <scope>NUCLEOTIDE SEQUENCE [LARGE SCALE GENOMIC DNA]</scope>
    <source>
        <tissue evidence="3">Roots</tissue>
    </source>
</reference>
<evidence type="ECO:0000313" key="3">
    <source>
        <dbReference type="EMBL" id="KAK4770449.1"/>
    </source>
</evidence>
<feature type="compositionally biased region" description="Basic and acidic residues" evidence="1">
    <location>
        <begin position="182"/>
        <end position="195"/>
    </location>
</feature>
<accession>A0AAN7QKL6</accession>
<evidence type="ECO:0000259" key="2">
    <source>
        <dbReference type="PROSITE" id="PS50076"/>
    </source>
</evidence>
<dbReference type="Gene3D" id="1.10.287.110">
    <property type="entry name" value="DnaJ domain"/>
    <property type="match status" value="1"/>
</dbReference>
<proteinExistence type="predicted"/>
<dbReference type="PRINTS" id="PR00625">
    <property type="entry name" value="JDOMAIN"/>
</dbReference>
<dbReference type="InterPro" id="IPR036869">
    <property type="entry name" value="J_dom_sf"/>
</dbReference>
<evidence type="ECO:0000256" key="1">
    <source>
        <dbReference type="SAM" id="MobiDB-lite"/>
    </source>
</evidence>
<dbReference type="SUPFAM" id="SSF46565">
    <property type="entry name" value="Chaperone J-domain"/>
    <property type="match status" value="1"/>
</dbReference>
<dbReference type="PANTHER" id="PTHR44137:SF13">
    <property type="entry name" value="CHAPERONE DNAJ-DOMAIN SUPERFAMILY PROTEIN"/>
    <property type="match status" value="1"/>
</dbReference>
<feature type="region of interest" description="Disordered" evidence="1">
    <location>
        <begin position="171"/>
        <end position="195"/>
    </location>
</feature>
<organism evidence="3 4">
    <name type="scientific">Trapa incisa</name>
    <dbReference type="NCBI Taxonomy" id="236973"/>
    <lineage>
        <taxon>Eukaryota</taxon>
        <taxon>Viridiplantae</taxon>
        <taxon>Streptophyta</taxon>
        <taxon>Embryophyta</taxon>
        <taxon>Tracheophyta</taxon>
        <taxon>Spermatophyta</taxon>
        <taxon>Magnoliopsida</taxon>
        <taxon>eudicotyledons</taxon>
        <taxon>Gunneridae</taxon>
        <taxon>Pentapetalae</taxon>
        <taxon>rosids</taxon>
        <taxon>malvids</taxon>
        <taxon>Myrtales</taxon>
        <taxon>Lythraceae</taxon>
        <taxon>Trapa</taxon>
    </lineage>
</organism>
<dbReference type="AlphaFoldDB" id="A0AAN7QKL6"/>
<dbReference type="PROSITE" id="PS00636">
    <property type="entry name" value="DNAJ_1"/>
    <property type="match status" value="1"/>
</dbReference>
<dbReference type="Proteomes" id="UP001345219">
    <property type="component" value="Chromosome 24"/>
</dbReference>
<sequence>MGATTDLEKFKLAMEICFISKRVVWCAHSRNARRAPFVDWYLILGVDENSGLDVIRKRYHKLALQLHPDKNKHPKAELAFKLVSEAHACLLDSARRKAFNSEKLRNFCWECKRVPYVTVAQDPTTPNAAPRPKSRRTLHGLEEIKVRLMEEARVIENCLRANAVLRKELPHSVSHQPSGEPFEGKHDGLGAKKESPVFDPSNYVLDGYPHMRTRVKNTNLGEFWRFRGIENKMGDSPIFMGKTGSGLPRSSRSSQARS</sequence>
<evidence type="ECO:0000313" key="4">
    <source>
        <dbReference type="Proteomes" id="UP001345219"/>
    </source>
</evidence>
<feature type="compositionally biased region" description="Polar residues" evidence="1">
    <location>
        <begin position="248"/>
        <end position="258"/>
    </location>
</feature>
<gene>
    <name evidence="3" type="ORF">SAY87_030981</name>
</gene>
<dbReference type="EMBL" id="JAXIOK010000005">
    <property type="protein sequence ID" value="KAK4770449.1"/>
    <property type="molecule type" value="Genomic_DNA"/>
</dbReference>
<dbReference type="CDD" id="cd06257">
    <property type="entry name" value="DnaJ"/>
    <property type="match status" value="1"/>
</dbReference>